<evidence type="ECO:0000313" key="4">
    <source>
        <dbReference type="Proteomes" id="UP001285921"/>
    </source>
</evidence>
<evidence type="ECO:0000313" key="3">
    <source>
        <dbReference type="EMBL" id="GMK47159.1"/>
    </source>
</evidence>
<dbReference type="SUPFAM" id="SSF55073">
    <property type="entry name" value="Nucleotide cyclase"/>
    <property type="match status" value="1"/>
</dbReference>
<dbReference type="NCBIfam" id="TIGR00254">
    <property type="entry name" value="GGDEF"/>
    <property type="match status" value="1"/>
</dbReference>
<reference evidence="3 4" key="1">
    <citation type="submission" date="2023-05" db="EMBL/GenBank/DDBJ databases">
        <title>Draft genome of Paenibacillus sp. CCS26.</title>
        <authorList>
            <person name="Akita H."/>
            <person name="Shinto Y."/>
            <person name="Kimura Z."/>
        </authorList>
    </citation>
    <scope>NUCLEOTIDE SEQUENCE [LARGE SCALE GENOMIC DNA]</scope>
    <source>
        <strain evidence="3 4">CCS26</strain>
    </source>
</reference>
<dbReference type="Proteomes" id="UP001285921">
    <property type="component" value="Unassembled WGS sequence"/>
</dbReference>
<dbReference type="SMART" id="SM00267">
    <property type="entry name" value="GGDEF"/>
    <property type="match status" value="1"/>
</dbReference>
<organism evidence="3 4">
    <name type="scientific">Paenibacillus glycanilyticus</name>
    <dbReference type="NCBI Taxonomy" id="126569"/>
    <lineage>
        <taxon>Bacteria</taxon>
        <taxon>Bacillati</taxon>
        <taxon>Bacillota</taxon>
        <taxon>Bacilli</taxon>
        <taxon>Bacillales</taxon>
        <taxon>Paenibacillaceae</taxon>
        <taxon>Paenibacillus</taxon>
    </lineage>
</organism>
<feature type="domain" description="GGDEF" evidence="2">
    <location>
        <begin position="95"/>
        <end position="228"/>
    </location>
</feature>
<dbReference type="InterPro" id="IPR029787">
    <property type="entry name" value="Nucleotide_cyclase"/>
</dbReference>
<dbReference type="InterPro" id="IPR043128">
    <property type="entry name" value="Rev_trsase/Diguanyl_cyclase"/>
</dbReference>
<gene>
    <name evidence="3" type="ORF">PghCCS26_42890</name>
</gene>
<dbReference type="PROSITE" id="PS50113">
    <property type="entry name" value="PAC"/>
    <property type="match status" value="1"/>
</dbReference>
<dbReference type="PROSITE" id="PS50887">
    <property type="entry name" value="GGDEF"/>
    <property type="match status" value="1"/>
</dbReference>
<dbReference type="PANTHER" id="PTHR45138:SF9">
    <property type="entry name" value="DIGUANYLATE CYCLASE DGCM-RELATED"/>
    <property type="match status" value="1"/>
</dbReference>
<protein>
    <recommendedName>
        <fullName evidence="5">GGDEF domain-containing protein</fullName>
    </recommendedName>
</protein>
<evidence type="ECO:0008006" key="5">
    <source>
        <dbReference type="Google" id="ProtNLM"/>
    </source>
</evidence>
<dbReference type="InterPro" id="IPR000700">
    <property type="entry name" value="PAS-assoc_C"/>
</dbReference>
<evidence type="ECO:0000259" key="1">
    <source>
        <dbReference type="PROSITE" id="PS50113"/>
    </source>
</evidence>
<dbReference type="InterPro" id="IPR050469">
    <property type="entry name" value="Diguanylate_Cyclase"/>
</dbReference>
<dbReference type="InterPro" id="IPR000160">
    <property type="entry name" value="GGDEF_dom"/>
</dbReference>
<name>A0ABQ6NT66_9BACL</name>
<proteinExistence type="predicted"/>
<dbReference type="EMBL" id="BTCL01000017">
    <property type="protein sequence ID" value="GMK47159.1"/>
    <property type="molecule type" value="Genomic_DNA"/>
</dbReference>
<sequence>MEFPFQLKMAAQSMQLRLTPGDNMERTYQVRTSLLQHANNRKGLLLIFTDITESKRLQTQLEHLAYYDELTGINNRRAFFQRCNDLFSEAKQDGETFTVILMDIDYYKKVNDTYGHYAGDLLLVHIVRACQTQLQAGELFARYGGEEFVFARKSCTAAEGEALANRLRVIATKPFATSEGMISVTVSLGVAEATKGGEETLSQLLNKADQALYAAKQQGRNRVCVYKESLFALGDNLLKCQNDPRIEHDLPLTGIGNKITATNVSL</sequence>
<evidence type="ECO:0000259" key="2">
    <source>
        <dbReference type="PROSITE" id="PS50887"/>
    </source>
</evidence>
<feature type="domain" description="PAC" evidence="1">
    <location>
        <begin position="12"/>
        <end position="63"/>
    </location>
</feature>
<dbReference type="Gene3D" id="3.30.70.270">
    <property type="match status" value="1"/>
</dbReference>
<keyword evidence="4" id="KW-1185">Reference proteome</keyword>
<comment type="caution">
    <text evidence="3">The sequence shown here is derived from an EMBL/GenBank/DDBJ whole genome shotgun (WGS) entry which is preliminary data.</text>
</comment>
<accession>A0ABQ6NT66</accession>
<dbReference type="Pfam" id="PF00990">
    <property type="entry name" value="GGDEF"/>
    <property type="match status" value="1"/>
</dbReference>
<dbReference type="PANTHER" id="PTHR45138">
    <property type="entry name" value="REGULATORY COMPONENTS OF SENSORY TRANSDUCTION SYSTEM"/>
    <property type="match status" value="1"/>
</dbReference>
<dbReference type="CDD" id="cd01949">
    <property type="entry name" value="GGDEF"/>
    <property type="match status" value="1"/>
</dbReference>